<dbReference type="InterPro" id="IPR007695">
    <property type="entry name" value="DNA_mismatch_repair_MutS-lik_N"/>
</dbReference>
<dbReference type="InterPro" id="IPR016151">
    <property type="entry name" value="DNA_mismatch_repair_MutS_N"/>
</dbReference>
<keyword evidence="1" id="KW-0547">Nucleotide-binding</keyword>
<dbReference type="EMBL" id="BDSP01000096">
    <property type="protein sequence ID" value="GAX15758.1"/>
    <property type="molecule type" value="Genomic_DNA"/>
</dbReference>
<organism evidence="7 8">
    <name type="scientific">Fistulifera solaris</name>
    <name type="common">Oleaginous diatom</name>
    <dbReference type="NCBI Taxonomy" id="1519565"/>
    <lineage>
        <taxon>Eukaryota</taxon>
        <taxon>Sar</taxon>
        <taxon>Stramenopiles</taxon>
        <taxon>Ochrophyta</taxon>
        <taxon>Bacillariophyta</taxon>
        <taxon>Bacillariophyceae</taxon>
        <taxon>Bacillariophycidae</taxon>
        <taxon>Naviculales</taxon>
        <taxon>Naviculaceae</taxon>
        <taxon>Fistulifera</taxon>
    </lineage>
</organism>
<evidence type="ECO:0000256" key="1">
    <source>
        <dbReference type="ARBA" id="ARBA00022741"/>
    </source>
</evidence>
<dbReference type="InterPro" id="IPR053276">
    <property type="entry name" value="MtDNA_mismatch_repair_MutS"/>
</dbReference>
<evidence type="ECO:0000313" key="7">
    <source>
        <dbReference type="EMBL" id="GAX15758.1"/>
    </source>
</evidence>
<protein>
    <recommendedName>
        <fullName evidence="6">DNA mismatch repair proteins mutS family domain-containing protein</fullName>
    </recommendedName>
</protein>
<proteinExistence type="predicted"/>
<dbReference type="Gene3D" id="3.40.50.300">
    <property type="entry name" value="P-loop containing nucleotide triphosphate hydrolases"/>
    <property type="match status" value="1"/>
</dbReference>
<dbReference type="OrthoDB" id="189901at2759"/>
<keyword evidence="5" id="KW-0732">Signal</keyword>
<dbReference type="InParanoid" id="A0A1Z5JPR9"/>
<evidence type="ECO:0000259" key="6">
    <source>
        <dbReference type="SMART" id="SM00534"/>
    </source>
</evidence>
<dbReference type="GO" id="GO:0006298">
    <property type="term" value="P:mismatch repair"/>
    <property type="evidence" value="ECO:0007669"/>
    <property type="project" value="InterPro"/>
</dbReference>
<name>A0A1Z5JPR9_FISSO</name>
<keyword evidence="8" id="KW-1185">Reference proteome</keyword>
<keyword evidence="4" id="KW-0238">DNA-binding</keyword>
<evidence type="ECO:0000256" key="5">
    <source>
        <dbReference type="SAM" id="SignalP"/>
    </source>
</evidence>
<dbReference type="Proteomes" id="UP000198406">
    <property type="component" value="Unassembled WGS sequence"/>
</dbReference>
<evidence type="ECO:0000256" key="2">
    <source>
        <dbReference type="ARBA" id="ARBA00022763"/>
    </source>
</evidence>
<feature type="signal peptide" evidence="5">
    <location>
        <begin position="1"/>
        <end position="24"/>
    </location>
</feature>
<comment type="caution">
    <text evidence="7">The sequence shown here is derived from an EMBL/GenBank/DDBJ whole genome shotgun (WGS) entry which is preliminary data.</text>
</comment>
<dbReference type="Pfam" id="PF00488">
    <property type="entry name" value="MutS_V"/>
    <property type="match status" value="1"/>
</dbReference>
<dbReference type="InterPro" id="IPR027417">
    <property type="entry name" value="P-loop_NTPase"/>
</dbReference>
<dbReference type="GO" id="GO:0030983">
    <property type="term" value="F:mismatched DNA binding"/>
    <property type="evidence" value="ECO:0007669"/>
    <property type="project" value="InterPro"/>
</dbReference>
<dbReference type="PANTHER" id="PTHR48448">
    <property type="entry name" value="MUTL PROTEIN ISOFORM 1"/>
    <property type="match status" value="1"/>
</dbReference>
<dbReference type="SUPFAM" id="SSF52540">
    <property type="entry name" value="P-loop containing nucleoside triphosphate hydrolases"/>
    <property type="match status" value="1"/>
</dbReference>
<dbReference type="PANTHER" id="PTHR48448:SF1">
    <property type="entry name" value="MUTL PROTEIN ISOFORM 1"/>
    <property type="match status" value="1"/>
</dbReference>
<evidence type="ECO:0000313" key="8">
    <source>
        <dbReference type="Proteomes" id="UP000198406"/>
    </source>
</evidence>
<sequence>MKAVWSCIGSGFLFLPAMIRGVGSFRGHCAALARPLQENTRVISILVRASSTYSNDDEDELLTIQRRIAQLNGGNKVNLKSPKQVSHAIFGDKRSTEKKVLELAAKGMIAGLDTSRQELARLVLRYRELISTTSLVARVDNFQRRSMSTAVYNSVSGSDAFESGSDTIAENSPLIPNEHYSTDPLDQRSPFELAVHNLFLNKKSKVSHQWREPLLQLRRPSSKALVLQLDSGQCPMGFDPLAQPFDSLRGSMDTLEEEATRTTTAGKKGSFLGFCREQKEKYPDCVLLTRCGDFYEAFGIDAIMLVEHCGLNSMAGKARAGCPIRNVQGTIDGLTNQGFRVAVYEEGTDTDASSGAGASAGAKSRIKHRFLSQIVSPASPTYLYDLVLSGTADTLAMAAPSRPYVGVLSLASGYTLVEVSTEERSVRVSERLTAEAVACRIAAYPPTDPLMYMPTLTEYAAKRSGYSLPFLPTRRHGEFDSGLRLRMQIIPPMLYPEARPGVTDVERAKDIVLTTLLRATGSRDDTDNQQGNVAIADYTLFESSDTLGMEKVTYTNPLYVETATQLGLMNDPTIPSLIASVLPHSAPASTRRFLRRLLLNPPPPTVSDSLRNLVRFLKKDFHNSLPPLTVPPLGKMLSLLRAGQASAQVFGELLNVLHGTITALDFFEREPQVLDSFLTLIQYESGLAADAPSLRKRCADAIESIQNVLSPLHHRRSSPSVMLGKADMFSDSWKVIPQSFFERNEASWRGRVHEEAVAEAYHAVSECSKKLAEVVAEDFWGSSIQSLSKLENIRNPVVQDIFNNLIALKEIPKFCSGSDKSRYFHPRDRNGKLLKTRYTTEAVQLALADYIAACDAACSEVSSVLVQLSRTLHDGGHLPAIVQASHANLVLSCAYFHACQANRLGWNVAETFEPTPKKEFALSLKGMWPYWIDKSNAVANSFDLSGIYILTAPNMSGKSTLMRSAAAGALLTACGLCAPVECGSEIRRFDNIFVRGASSDIPTEQKSAFGAEMGDIAAMLRCCGPKSLVFVDELGRGTSPREGTRLAGAIVESMANAGISGIFATHLHDILQLPLNCWNTVALKRMAVDERQSSSARWTFKLEDGVCTNSMALETAAHFGLPSSIIQRAQELSYFDIPSDNAGSTKNYDIEQGSVSTLQDVVPVAESITQQSSIIIPPAYHPPASLDGRSTVYILELDSTPRKYYVGETDDVRSRLLQHRRKGGMWSNMTAIVLPAPGGKSQARVWESRLTQSLASKGFFLVSVSDGRSIRSSNINGSYLEAN</sequence>
<dbReference type="SMART" id="SM00534">
    <property type="entry name" value="MUTSac"/>
    <property type="match status" value="1"/>
</dbReference>
<feature type="chain" id="PRO_5012193522" description="DNA mismatch repair proteins mutS family domain-containing protein" evidence="5">
    <location>
        <begin position="25"/>
        <end position="1283"/>
    </location>
</feature>
<dbReference type="Pfam" id="PF01624">
    <property type="entry name" value="MutS_I"/>
    <property type="match status" value="1"/>
</dbReference>
<dbReference type="Gene3D" id="3.40.1170.10">
    <property type="entry name" value="DNA repair protein MutS, domain I"/>
    <property type="match status" value="1"/>
</dbReference>
<reference evidence="7 8" key="1">
    <citation type="journal article" date="2015" name="Plant Cell">
        <title>Oil accumulation by the oleaginous diatom Fistulifera solaris as revealed by the genome and transcriptome.</title>
        <authorList>
            <person name="Tanaka T."/>
            <person name="Maeda Y."/>
            <person name="Veluchamy A."/>
            <person name="Tanaka M."/>
            <person name="Abida H."/>
            <person name="Marechal E."/>
            <person name="Bowler C."/>
            <person name="Muto M."/>
            <person name="Sunaga Y."/>
            <person name="Tanaka M."/>
            <person name="Yoshino T."/>
            <person name="Taniguchi T."/>
            <person name="Fukuda Y."/>
            <person name="Nemoto M."/>
            <person name="Matsumoto M."/>
            <person name="Wong P.S."/>
            <person name="Aburatani S."/>
            <person name="Fujibuchi W."/>
        </authorList>
    </citation>
    <scope>NUCLEOTIDE SEQUENCE [LARGE SCALE GENOMIC DNA]</scope>
    <source>
        <strain evidence="7 8">JPCC DA0580</strain>
    </source>
</reference>
<keyword evidence="3" id="KW-0067">ATP-binding</keyword>
<dbReference type="InterPro" id="IPR000432">
    <property type="entry name" value="DNA_mismatch_repair_MutS_C"/>
</dbReference>
<evidence type="ECO:0000256" key="3">
    <source>
        <dbReference type="ARBA" id="ARBA00022840"/>
    </source>
</evidence>
<dbReference type="SUPFAM" id="SSF55271">
    <property type="entry name" value="DNA repair protein MutS, domain I"/>
    <property type="match status" value="1"/>
</dbReference>
<accession>A0A1Z5JPR9</accession>
<dbReference type="GO" id="GO:0005524">
    <property type="term" value="F:ATP binding"/>
    <property type="evidence" value="ECO:0007669"/>
    <property type="project" value="UniProtKB-KW"/>
</dbReference>
<feature type="domain" description="DNA mismatch repair proteins mutS family" evidence="6">
    <location>
        <begin position="945"/>
        <end position="1134"/>
    </location>
</feature>
<keyword evidence="2" id="KW-0227">DNA damage</keyword>
<evidence type="ECO:0000256" key="4">
    <source>
        <dbReference type="ARBA" id="ARBA00023125"/>
    </source>
</evidence>
<gene>
    <name evidence="7" type="ORF">FisN_3Lh196</name>
</gene>